<accession>A0A0F8XRG4</accession>
<feature type="domain" description="SF4 helicase" evidence="1">
    <location>
        <begin position="161"/>
        <end position="242"/>
    </location>
</feature>
<comment type="caution">
    <text evidence="2">The sequence shown here is derived from an EMBL/GenBank/DDBJ whole genome shotgun (WGS) entry which is preliminary data.</text>
</comment>
<dbReference type="EMBL" id="LAZR01057688">
    <property type="protein sequence ID" value="KKK71538.1"/>
    <property type="molecule type" value="Genomic_DNA"/>
</dbReference>
<dbReference type="InterPro" id="IPR007694">
    <property type="entry name" value="DNA_helicase_DnaB-like_C"/>
</dbReference>
<dbReference type="GO" id="GO:0005829">
    <property type="term" value="C:cytosol"/>
    <property type="evidence" value="ECO:0007669"/>
    <property type="project" value="TreeGrafter"/>
</dbReference>
<dbReference type="GO" id="GO:0006260">
    <property type="term" value="P:DNA replication"/>
    <property type="evidence" value="ECO:0007669"/>
    <property type="project" value="InterPro"/>
</dbReference>
<dbReference type="PANTHER" id="PTHR30153">
    <property type="entry name" value="REPLICATIVE DNA HELICASE DNAB"/>
    <property type="match status" value="1"/>
</dbReference>
<dbReference type="SUPFAM" id="SSF52540">
    <property type="entry name" value="P-loop containing nucleoside triphosphate hydrolases"/>
    <property type="match status" value="1"/>
</dbReference>
<dbReference type="InterPro" id="IPR027417">
    <property type="entry name" value="P-loop_NTPase"/>
</dbReference>
<dbReference type="PANTHER" id="PTHR30153:SF2">
    <property type="entry name" value="REPLICATIVE DNA HELICASE"/>
    <property type="match status" value="1"/>
</dbReference>
<dbReference type="Pfam" id="PF03796">
    <property type="entry name" value="DnaB_C"/>
    <property type="match status" value="1"/>
</dbReference>
<sequence length="247" mass="27273">MSNALETIGLEQLEIEQHFAGAVSVNGDYARKEVAWLSPETIRTLVIREFWEKVLAGAEPVQLGFDMGIATDLMKWQGWIRSSLDIGKYANALVKKHFLHSTIVGATDLVRAAQKGDDVEIHNILGVMSGLYSGGSGSMRTPEEIGESLNRRIDKGNVSIRWGIESLDYATRGSERGTLTVVAARPSMGKSSLVFQANEYQALELGLKVGVWALEMSGEQMFARRTCYLIDKMWMDVRAGMISPSDK</sequence>
<dbReference type="Gene3D" id="3.40.50.300">
    <property type="entry name" value="P-loop containing nucleotide triphosphate hydrolases"/>
    <property type="match status" value="1"/>
</dbReference>
<dbReference type="AlphaFoldDB" id="A0A0F8XRG4"/>
<reference evidence="2" key="1">
    <citation type="journal article" date="2015" name="Nature">
        <title>Complex archaea that bridge the gap between prokaryotes and eukaryotes.</title>
        <authorList>
            <person name="Spang A."/>
            <person name="Saw J.H."/>
            <person name="Jorgensen S.L."/>
            <person name="Zaremba-Niedzwiedzka K."/>
            <person name="Martijn J."/>
            <person name="Lind A.E."/>
            <person name="van Eijk R."/>
            <person name="Schleper C."/>
            <person name="Guy L."/>
            <person name="Ettema T.J."/>
        </authorList>
    </citation>
    <scope>NUCLEOTIDE SEQUENCE</scope>
</reference>
<evidence type="ECO:0000259" key="1">
    <source>
        <dbReference type="Pfam" id="PF03796"/>
    </source>
</evidence>
<protein>
    <recommendedName>
        <fullName evidence="1">SF4 helicase domain-containing protein</fullName>
    </recommendedName>
</protein>
<dbReference type="GO" id="GO:0003678">
    <property type="term" value="F:DNA helicase activity"/>
    <property type="evidence" value="ECO:0007669"/>
    <property type="project" value="InterPro"/>
</dbReference>
<proteinExistence type="predicted"/>
<gene>
    <name evidence="2" type="ORF">LCGC14_2912930</name>
</gene>
<feature type="non-terminal residue" evidence="2">
    <location>
        <position position="247"/>
    </location>
</feature>
<organism evidence="2">
    <name type="scientific">marine sediment metagenome</name>
    <dbReference type="NCBI Taxonomy" id="412755"/>
    <lineage>
        <taxon>unclassified sequences</taxon>
        <taxon>metagenomes</taxon>
        <taxon>ecological metagenomes</taxon>
    </lineage>
</organism>
<dbReference type="GO" id="GO:0005524">
    <property type="term" value="F:ATP binding"/>
    <property type="evidence" value="ECO:0007669"/>
    <property type="project" value="InterPro"/>
</dbReference>
<evidence type="ECO:0000313" key="2">
    <source>
        <dbReference type="EMBL" id="KKK71538.1"/>
    </source>
</evidence>
<name>A0A0F8XRG4_9ZZZZ</name>